<dbReference type="GO" id="GO:0005634">
    <property type="term" value="C:nucleus"/>
    <property type="evidence" value="ECO:0007669"/>
    <property type="project" value="UniProtKB-SubCell"/>
</dbReference>
<dbReference type="GO" id="GO:0003700">
    <property type="term" value="F:DNA-binding transcription factor activity"/>
    <property type="evidence" value="ECO:0007669"/>
    <property type="project" value="InterPro"/>
</dbReference>
<organism evidence="11 12">
    <name type="scientific">Panicum hallii var. hallii</name>
    <dbReference type="NCBI Taxonomy" id="1504633"/>
    <lineage>
        <taxon>Eukaryota</taxon>
        <taxon>Viridiplantae</taxon>
        <taxon>Streptophyta</taxon>
        <taxon>Embryophyta</taxon>
        <taxon>Tracheophyta</taxon>
        <taxon>Spermatophyta</taxon>
        <taxon>Magnoliopsida</taxon>
        <taxon>Liliopsida</taxon>
        <taxon>Poales</taxon>
        <taxon>Poaceae</taxon>
        <taxon>PACMAD clade</taxon>
        <taxon>Panicoideae</taxon>
        <taxon>Panicodae</taxon>
        <taxon>Paniceae</taxon>
        <taxon>Panicinae</taxon>
        <taxon>Panicum</taxon>
        <taxon>Panicum sect. Panicum</taxon>
    </lineage>
</organism>
<dbReference type="STRING" id="1504633.A0A2T7DNM1"/>
<keyword evidence="1" id="KW-0479">Metal-binding</keyword>
<dbReference type="InterPro" id="IPR003851">
    <property type="entry name" value="Znf_Dof"/>
</dbReference>
<evidence type="ECO:0000256" key="2">
    <source>
        <dbReference type="ARBA" id="ARBA00022771"/>
    </source>
</evidence>
<evidence type="ECO:0000256" key="6">
    <source>
        <dbReference type="ARBA" id="ARBA00023163"/>
    </source>
</evidence>
<keyword evidence="7 8" id="KW-0539">Nucleus</keyword>
<reference evidence="11 12" key="1">
    <citation type="submission" date="2018-04" db="EMBL/GenBank/DDBJ databases">
        <title>WGS assembly of Panicum hallii var. hallii HAL2.</title>
        <authorList>
            <person name="Lovell J."/>
            <person name="Jenkins J."/>
            <person name="Lowry D."/>
            <person name="Mamidi S."/>
            <person name="Sreedasyam A."/>
            <person name="Weng X."/>
            <person name="Barry K."/>
            <person name="Bonette J."/>
            <person name="Campitelli B."/>
            <person name="Daum C."/>
            <person name="Gordon S."/>
            <person name="Gould B."/>
            <person name="Lipzen A."/>
            <person name="MacQueen A."/>
            <person name="Palacio-Mejia J."/>
            <person name="Plott C."/>
            <person name="Shakirov E."/>
            <person name="Shu S."/>
            <person name="Yoshinaga Y."/>
            <person name="Zane M."/>
            <person name="Rokhsar D."/>
            <person name="Grimwood J."/>
            <person name="Schmutz J."/>
            <person name="Juenger T."/>
        </authorList>
    </citation>
    <scope>NUCLEOTIDE SEQUENCE [LARGE SCALE GENOMIC DNA]</scope>
    <source>
        <strain evidence="12">cv. HAL2</strain>
    </source>
</reference>
<evidence type="ECO:0000256" key="1">
    <source>
        <dbReference type="ARBA" id="ARBA00022723"/>
    </source>
</evidence>
<evidence type="ECO:0000259" key="10">
    <source>
        <dbReference type="PROSITE" id="PS50884"/>
    </source>
</evidence>
<dbReference type="GO" id="GO:0008270">
    <property type="term" value="F:zinc ion binding"/>
    <property type="evidence" value="ECO:0007669"/>
    <property type="project" value="UniProtKB-KW"/>
</dbReference>
<feature type="region of interest" description="Disordered" evidence="9">
    <location>
        <begin position="102"/>
        <end position="175"/>
    </location>
</feature>
<feature type="compositionally biased region" description="Basic and acidic residues" evidence="9">
    <location>
        <begin position="156"/>
        <end position="167"/>
    </location>
</feature>
<feature type="compositionally biased region" description="Basic and acidic residues" evidence="9">
    <location>
        <begin position="127"/>
        <end position="141"/>
    </location>
</feature>
<dbReference type="PANTHER" id="PTHR31089">
    <property type="entry name" value="CYCLIC DOF FACTOR 2"/>
    <property type="match status" value="1"/>
</dbReference>
<dbReference type="Gramene" id="PUZ57185">
    <property type="protein sequence ID" value="PUZ57185"/>
    <property type="gene ID" value="GQ55_5G408500"/>
</dbReference>
<keyword evidence="6" id="KW-0804">Transcription</keyword>
<gene>
    <name evidence="11" type="ORF">GQ55_5G408500</name>
</gene>
<evidence type="ECO:0000256" key="7">
    <source>
        <dbReference type="ARBA" id="ARBA00023242"/>
    </source>
</evidence>
<evidence type="ECO:0000256" key="9">
    <source>
        <dbReference type="SAM" id="MobiDB-lite"/>
    </source>
</evidence>
<dbReference type="InterPro" id="IPR045174">
    <property type="entry name" value="Dof"/>
</dbReference>
<evidence type="ECO:0000313" key="11">
    <source>
        <dbReference type="EMBL" id="PUZ57185.1"/>
    </source>
</evidence>
<name>A0A2T7DNM1_9POAL</name>
<keyword evidence="12" id="KW-1185">Reference proteome</keyword>
<dbReference type="EMBL" id="CM009753">
    <property type="protein sequence ID" value="PUZ57185.1"/>
    <property type="molecule type" value="Genomic_DNA"/>
</dbReference>
<protein>
    <recommendedName>
        <fullName evidence="10">Dof-type domain-containing protein</fullName>
    </recommendedName>
</protein>
<keyword evidence="2 8" id="KW-0863">Zinc-finger</keyword>
<feature type="region of interest" description="Disordered" evidence="9">
    <location>
        <begin position="1"/>
        <end position="31"/>
    </location>
</feature>
<dbReference type="PROSITE" id="PS01361">
    <property type="entry name" value="ZF_DOF_1"/>
    <property type="match status" value="1"/>
</dbReference>
<keyword evidence="3" id="KW-0862">Zinc</keyword>
<evidence type="ECO:0000256" key="4">
    <source>
        <dbReference type="ARBA" id="ARBA00023015"/>
    </source>
</evidence>
<sequence length="552" mass="59130">MPPAPLVPGEVTARTGAEIGARPMAASGGPDRERHAAIQLFGLSVTAVDSATVAAATEVSTKLADDVRSNDGIPCLPNKLLNVGASSFGSRNNKEDGLQAISSQHGKMDADSESGKGEGGLQAISSQHEKMEADSKSEEAKNGLQAINSEHEEMEADSKSEEVKSDSDGSGQEKVFKKPDTILPCPRCNSMNTKFCYFNNYNVNQPRHYCRGCKRYWTDGGTLRNVPVGCKRRNRRPSNRHFAIQPYDYSIAANGYVAATSSSQSHAIKPYVLPGPAKENEAITTSGSEMVLCKSISPAPNTKEQKNNTHLVSLGSGDDKEEKSGLSYAVVSGSSDNSVPEKVGNYISGYPNGVKEPPPHTQSYAAAVTAYAQLSTDGTHGLVNSEVSPLSLLLSTMSDLGIRAPAVPFPQPQVAPYWNRIPGWPNGAWSVPRPGSSVTTMPYLPQNSVARSGSSSLTLTLTLGKHPRKANSQEEEKAEKTFWVPKALRITDPEEAAKSSIWASLGIKPDERLFCKCFQSKNLKNGKTPESAQALQANPAVFSSTQTFQGRT</sequence>
<dbReference type="PROSITE" id="PS50884">
    <property type="entry name" value="ZF_DOF_2"/>
    <property type="match status" value="1"/>
</dbReference>
<evidence type="ECO:0000256" key="3">
    <source>
        <dbReference type="ARBA" id="ARBA00022833"/>
    </source>
</evidence>
<dbReference type="Proteomes" id="UP000244336">
    <property type="component" value="Chromosome 5"/>
</dbReference>
<dbReference type="Pfam" id="PF02701">
    <property type="entry name" value="Zn_ribbon_Dof"/>
    <property type="match status" value="1"/>
</dbReference>
<dbReference type="OrthoDB" id="1927254at2759"/>
<evidence type="ECO:0000313" key="12">
    <source>
        <dbReference type="Proteomes" id="UP000244336"/>
    </source>
</evidence>
<comment type="subcellular location">
    <subcellularLocation>
        <location evidence="8">Nucleus</location>
    </subcellularLocation>
</comment>
<dbReference type="GO" id="GO:0003677">
    <property type="term" value="F:DNA binding"/>
    <property type="evidence" value="ECO:0007669"/>
    <property type="project" value="UniProtKB-UniRule"/>
</dbReference>
<proteinExistence type="predicted"/>
<dbReference type="PANTHER" id="PTHR31089:SF38">
    <property type="entry name" value="OS01G0277500 PROTEIN"/>
    <property type="match status" value="1"/>
</dbReference>
<accession>A0A2T7DNM1</accession>
<dbReference type="AlphaFoldDB" id="A0A2T7DNM1"/>
<evidence type="ECO:0000256" key="5">
    <source>
        <dbReference type="ARBA" id="ARBA00023125"/>
    </source>
</evidence>
<feature type="domain" description="Dof-type" evidence="10">
    <location>
        <begin position="183"/>
        <end position="237"/>
    </location>
</feature>
<feature type="compositionally biased region" description="Basic and acidic residues" evidence="9">
    <location>
        <begin position="106"/>
        <end position="116"/>
    </location>
</feature>
<keyword evidence="5 8" id="KW-0238">DNA-binding</keyword>
<evidence type="ECO:0000256" key="8">
    <source>
        <dbReference type="PROSITE-ProRule" id="PRU00071"/>
    </source>
</evidence>
<feature type="region of interest" description="Disordered" evidence="9">
    <location>
        <begin position="298"/>
        <end position="322"/>
    </location>
</feature>
<keyword evidence="4" id="KW-0805">Transcription regulation</keyword>